<dbReference type="PANTHER" id="PTHR33337:SF40">
    <property type="entry name" value="CENP-V_GFA DOMAIN-CONTAINING PROTEIN-RELATED"/>
    <property type="match status" value="1"/>
</dbReference>
<gene>
    <name evidence="6" type="ORF">HZU72_11410</name>
</gene>
<dbReference type="PROSITE" id="PS51891">
    <property type="entry name" value="CENP_V_GFA"/>
    <property type="match status" value="1"/>
</dbReference>
<dbReference type="GO" id="GO:0046872">
    <property type="term" value="F:metal ion binding"/>
    <property type="evidence" value="ECO:0007669"/>
    <property type="project" value="UniProtKB-KW"/>
</dbReference>
<keyword evidence="4" id="KW-0456">Lyase</keyword>
<accession>A0A7Z0N7F6</accession>
<dbReference type="GO" id="GO:0016846">
    <property type="term" value="F:carbon-sulfur lyase activity"/>
    <property type="evidence" value="ECO:0007669"/>
    <property type="project" value="InterPro"/>
</dbReference>
<dbReference type="InterPro" id="IPR011057">
    <property type="entry name" value="Mss4-like_sf"/>
</dbReference>
<comment type="similarity">
    <text evidence="1">Belongs to the Gfa family.</text>
</comment>
<name>A0A7Z0N7F6_9GAMM</name>
<organism evidence="6 7">
    <name type="scientific">Vreelandella sedimenti</name>
    <dbReference type="NCBI Taxonomy" id="2729618"/>
    <lineage>
        <taxon>Bacteria</taxon>
        <taxon>Pseudomonadati</taxon>
        <taxon>Pseudomonadota</taxon>
        <taxon>Gammaproteobacteria</taxon>
        <taxon>Oceanospirillales</taxon>
        <taxon>Halomonadaceae</taxon>
        <taxon>Vreelandella</taxon>
    </lineage>
</organism>
<evidence type="ECO:0000256" key="3">
    <source>
        <dbReference type="ARBA" id="ARBA00022833"/>
    </source>
</evidence>
<dbReference type="AlphaFoldDB" id="A0A7Z0N7F6"/>
<evidence type="ECO:0000259" key="5">
    <source>
        <dbReference type="PROSITE" id="PS51891"/>
    </source>
</evidence>
<proteinExistence type="inferred from homology"/>
<evidence type="ECO:0000256" key="1">
    <source>
        <dbReference type="ARBA" id="ARBA00005495"/>
    </source>
</evidence>
<dbReference type="PANTHER" id="PTHR33337">
    <property type="entry name" value="GFA DOMAIN-CONTAINING PROTEIN"/>
    <property type="match status" value="1"/>
</dbReference>
<comment type="caution">
    <text evidence="6">The sequence shown here is derived from an EMBL/GenBank/DDBJ whole genome shotgun (WGS) entry which is preliminary data.</text>
</comment>
<dbReference type="RefSeq" id="WP_180091970.1">
    <property type="nucleotide sequence ID" value="NZ_JACCGK010000009.1"/>
</dbReference>
<keyword evidence="2" id="KW-0479">Metal-binding</keyword>
<evidence type="ECO:0000313" key="6">
    <source>
        <dbReference type="EMBL" id="NYT73033.1"/>
    </source>
</evidence>
<keyword evidence="7" id="KW-1185">Reference proteome</keyword>
<evidence type="ECO:0000256" key="2">
    <source>
        <dbReference type="ARBA" id="ARBA00022723"/>
    </source>
</evidence>
<dbReference type="SUPFAM" id="SSF51316">
    <property type="entry name" value="Mss4-like"/>
    <property type="match status" value="1"/>
</dbReference>
<dbReference type="EMBL" id="JACCGK010000009">
    <property type="protein sequence ID" value="NYT73033.1"/>
    <property type="molecule type" value="Genomic_DNA"/>
</dbReference>
<feature type="domain" description="CENP-V/GFA" evidence="5">
    <location>
        <begin position="29"/>
        <end position="136"/>
    </location>
</feature>
<evidence type="ECO:0000256" key="4">
    <source>
        <dbReference type="ARBA" id="ARBA00023239"/>
    </source>
</evidence>
<evidence type="ECO:0000313" key="7">
    <source>
        <dbReference type="Proteomes" id="UP000520876"/>
    </source>
</evidence>
<dbReference type="Proteomes" id="UP000520876">
    <property type="component" value="Unassembled WGS sequence"/>
</dbReference>
<sequence length="159" mass="18278">MFIEVLQLGVQSLFGSNWIDMTEDIVSINSGRCRCGKYRFRVFGEPFWVSYCHCSDCRKATGAPVAVFAGFKSDEVKLFGEKATTYKSIPEVKRLFCSRCGTPIGYQDARLPGEIYYYIGVLEEQSKVVPQLHAWISERLDWLSIADDLPRYQHFSRPR</sequence>
<dbReference type="Gene3D" id="3.90.1590.10">
    <property type="entry name" value="glutathione-dependent formaldehyde- activating enzyme (gfa)"/>
    <property type="match status" value="1"/>
</dbReference>
<keyword evidence="3" id="KW-0862">Zinc</keyword>
<protein>
    <submittedName>
        <fullName evidence="6">GFA family protein</fullName>
    </submittedName>
</protein>
<dbReference type="InterPro" id="IPR006913">
    <property type="entry name" value="CENP-V/GFA"/>
</dbReference>
<dbReference type="Pfam" id="PF04828">
    <property type="entry name" value="GFA"/>
    <property type="match status" value="1"/>
</dbReference>
<reference evidence="6 7" key="1">
    <citation type="submission" date="2020-07" db="EMBL/GenBank/DDBJ databases">
        <title>Halomonas sp. QX-2 draft genome sequence.</title>
        <authorList>
            <person name="Qiu X."/>
        </authorList>
    </citation>
    <scope>NUCLEOTIDE SEQUENCE [LARGE SCALE GENOMIC DNA]</scope>
    <source>
        <strain evidence="6 7">QX-2</strain>
    </source>
</reference>